<name>A0A444U288_ACIRT</name>
<keyword evidence="10" id="KW-0221">Differentiation</keyword>
<dbReference type="EMBL" id="SCEB01215499">
    <property type="protein sequence ID" value="RXM29255.1"/>
    <property type="molecule type" value="Genomic_DNA"/>
</dbReference>
<evidence type="ECO:0000256" key="8">
    <source>
        <dbReference type="ARBA" id="ARBA00022614"/>
    </source>
</evidence>
<evidence type="ECO:0000256" key="10">
    <source>
        <dbReference type="ARBA" id="ARBA00022782"/>
    </source>
</evidence>
<dbReference type="Gene3D" id="2.30.42.10">
    <property type="match status" value="3"/>
</dbReference>
<keyword evidence="18" id="KW-1185">Reference proteome</keyword>
<dbReference type="InterPro" id="IPR003591">
    <property type="entry name" value="Leu-rich_rpt_typical-subtyp"/>
</dbReference>
<feature type="region of interest" description="Disordered" evidence="15">
    <location>
        <begin position="454"/>
        <end position="482"/>
    </location>
</feature>
<dbReference type="PANTHER" id="PTHR23119:SF57">
    <property type="entry name" value="PROTEIN SCRIBBLE HOMOLOG"/>
    <property type="match status" value="1"/>
</dbReference>
<evidence type="ECO:0000256" key="14">
    <source>
        <dbReference type="SAM" id="Coils"/>
    </source>
</evidence>
<evidence type="ECO:0000256" key="2">
    <source>
        <dbReference type="ARBA" id="ARBA00004282"/>
    </source>
</evidence>
<dbReference type="CDD" id="cd06702">
    <property type="entry name" value="PDZ3_Scribble-like"/>
    <property type="match status" value="1"/>
</dbReference>
<evidence type="ECO:0000256" key="1">
    <source>
        <dbReference type="ARBA" id="ARBA00004202"/>
    </source>
</evidence>
<dbReference type="GO" id="GO:0005912">
    <property type="term" value="C:adherens junction"/>
    <property type="evidence" value="ECO:0007669"/>
    <property type="project" value="TreeGrafter"/>
</dbReference>
<keyword evidence="13" id="KW-0472">Membrane</keyword>
<feature type="region of interest" description="Disordered" evidence="15">
    <location>
        <begin position="518"/>
        <end position="542"/>
    </location>
</feature>
<organism evidence="17 18">
    <name type="scientific">Acipenser ruthenus</name>
    <name type="common">Sterlet sturgeon</name>
    <dbReference type="NCBI Taxonomy" id="7906"/>
    <lineage>
        <taxon>Eukaryota</taxon>
        <taxon>Metazoa</taxon>
        <taxon>Chordata</taxon>
        <taxon>Craniata</taxon>
        <taxon>Vertebrata</taxon>
        <taxon>Euteleostomi</taxon>
        <taxon>Actinopterygii</taxon>
        <taxon>Chondrostei</taxon>
        <taxon>Acipenseriformes</taxon>
        <taxon>Acipenseridae</taxon>
        <taxon>Acipenser</taxon>
    </lineage>
</organism>
<dbReference type="InterPro" id="IPR032675">
    <property type="entry name" value="LRR_dom_sf"/>
</dbReference>
<protein>
    <submittedName>
        <fullName evidence="17">Protein scribble-like</fullName>
    </submittedName>
</protein>
<gene>
    <name evidence="17" type="ORF">EOD39_2352</name>
</gene>
<evidence type="ECO:0000256" key="9">
    <source>
        <dbReference type="ARBA" id="ARBA00022737"/>
    </source>
</evidence>
<dbReference type="CDD" id="cd06701">
    <property type="entry name" value="PDZ4_Scribble-like"/>
    <property type="match status" value="1"/>
</dbReference>
<feature type="region of interest" description="Disordered" evidence="15">
    <location>
        <begin position="579"/>
        <end position="609"/>
    </location>
</feature>
<feature type="domain" description="PDZ" evidence="16">
    <location>
        <begin position="1061"/>
        <end position="1149"/>
    </location>
</feature>
<keyword evidence="7" id="KW-0597">Phosphoprotein</keyword>
<feature type="coiled-coil region" evidence="14">
    <location>
        <begin position="1470"/>
        <end position="1502"/>
    </location>
</feature>
<feature type="region of interest" description="Disordered" evidence="15">
    <location>
        <begin position="651"/>
        <end position="684"/>
    </location>
</feature>
<keyword evidence="8" id="KW-0433">Leucine-rich repeat</keyword>
<dbReference type="FunFam" id="3.80.10.10:FF:000036">
    <property type="entry name" value="protein scribble homolog isoform X1"/>
    <property type="match status" value="1"/>
</dbReference>
<sequence length="1775" mass="196837">MLKCIPLWRCNRHVESIDKRHCSLQTVPEEIYRYNRSLEELLLDANQLRDLPKPFFRLLNLRKLGLSDNEIQRLPPEVANFMQLVELDISRNDTRRKIVGDVIPTCRTGSKTLDSESLKYARLPDGFTQLRSLAHLALNDVSLQALPSDIGNLANLVTLELRENLLKSLPTSLSFLVKLEQLDLGSNELDILPDTLGALPNLRELWLDRNQLYSLPLELGNLRRLVCLDVSENKLDQLPKELSGLVALTDLLLSQNLLETIPDGIGCLKQLSILKVDQNRLTHLTDSIGECENLTELMLTENLLTMLPRSVGKLKKLTNLNVDRNRLTSLPVELGGCSSLNVLSMRDNQVTKLPAELANATELHVLDVAGNRLLNLPFALTNLNLKAMWLAENQSQPMLKFQTEDDEKTGEKVLTCYLLPQQPSPSLENLLQNSVDDSWTDTNLNRVSVIQFQEEAKTEEEDKEAAAERRGLQRRATPHPSELKVMKKVIEDRRNEAYTANPDGGLESPDIEEKRLSALSNQSHDSHASNSTASAGSESYEFVEHERRGHIVAMATDGAEPVEEEEGLDDEMEVEYIEEPIIRGGEEDDDEEDEDGEEERPSLPMEKQRLIRKDTPHYKKHFKITKLPKAETVAALLQGLSVEGVDQHEFRTPQHCAQEEGQEGEQEEEEEEEEEEGRLSDRTNAALQPFKGVSFDQVNNLLIEPARIEEEELTLTILRQTGGLGISIAGGKGSTPYKGDDEGIFISRVSEEGPAARSGVKVGDKLLEVNGVDLQGAEHHMAVEALRSSGTEVTMSVLRERMVEPENAITTTPLRPEDDYFPRERRSGLPFPSDEEPERGLQERLSTCLFRNDKGLGFSIAGGKGSTPYRTGDTINGVDMTEARHDQAVALLTGTSPTITLDVERDVSDGVAALGGSPALQRVRPHSPPPPTPSENNGQEDASEDSPQDRPLNSRALEDEYPIEEVYLVKAGGPLGLSIVGGSDHASHPFGISEPGVFISKVISQGLAAQNGLQVGDRILEVNDIDLRHATHQEAVRALLSNKQEIRMLVRRDPPPPGMQDILIEKLPGEKLGISIRGGAKGHAGNPIDPSDEGIFISKMSLSGAAARDGRVKVGMRILEVNNHSLLGMTHTEAVRILRSIGDTLAMLVCDGFDPKDAGSVEASPGVITNPFATGIGRKNSMESISSIDRDLSPEEMEIIQKEMEMVRESTQWEKEELEKVEQMRREREEANRLLEEEAESFSTGPLKLDYKTLAALPNASVQKVSRGSSAEPIGLNSTSWEAPCYPTSQPTKPGIIHPRVCQNTPLNQDGRKSPNPFQHGPSPSETLGSDVFIQRNTVQSKPSPEQDLDNVFASDSDVELGGDPPCGIVGQPFATRNLSTDVLSPLGEWTLRREYLSLSAVPLVTKPSLDLEVASPSPSGQDSPEQRSFRDRQKYFEIDVKQHLPDSKPKPRVSLVAEDDLKKMREEEVRRVEQRARELLVDEEEEEEEDLDKQMAEMKAHGKVVIEGVEYKIERVDNRSTNSPSAGESLVHGKGESQRNSLEDGFRPEQRPNSMTGLSPMYPGESGAPIRTAKAERRYQERMRMQSPEVHNAQDKDLSPAEKRALEAEKRAMWRAARMKSLEQDALKAQMVIAKSKEGKKRSPLDQLAESPSPAPTPSPTPLEDYSPRSVTSPGRLSQTEKKFDYRQFAAIPSSKPVYDIQCLSFVLLLQSPDLTDGIQLLDDTTNSAEPRGEKDAEGHVCLPTTSAQEEMALFSNKRKLRHSRLSLETAVPT</sequence>
<comment type="subcellular location">
    <subcellularLocation>
        <location evidence="2">Cell junction</location>
    </subcellularLocation>
    <subcellularLocation>
        <location evidence="1">Cell membrane</location>
        <topology evidence="1">Peripheral membrane protein</topology>
    </subcellularLocation>
    <subcellularLocation>
        <location evidence="3">Cytoplasm</location>
    </subcellularLocation>
</comment>
<feature type="compositionally biased region" description="Polar residues" evidence="15">
    <location>
        <begin position="518"/>
        <end position="537"/>
    </location>
</feature>
<dbReference type="GO" id="GO:0045197">
    <property type="term" value="P:establishment or maintenance of epithelial cell apical/basal polarity"/>
    <property type="evidence" value="ECO:0007669"/>
    <property type="project" value="TreeGrafter"/>
</dbReference>
<feature type="domain" description="PDZ" evidence="16">
    <location>
        <begin position="714"/>
        <end position="801"/>
    </location>
</feature>
<dbReference type="Proteomes" id="UP000289886">
    <property type="component" value="Unassembled WGS sequence"/>
</dbReference>
<feature type="compositionally biased region" description="Polar residues" evidence="15">
    <location>
        <begin position="1670"/>
        <end position="1679"/>
    </location>
</feature>
<dbReference type="GO" id="GO:0098887">
    <property type="term" value="P:neurotransmitter receptor transport, endosome to postsynaptic membrane"/>
    <property type="evidence" value="ECO:0007669"/>
    <property type="project" value="TreeGrafter"/>
</dbReference>
<feature type="region of interest" description="Disordered" evidence="15">
    <location>
        <begin position="1637"/>
        <end position="1680"/>
    </location>
</feature>
<dbReference type="Pfam" id="PF00595">
    <property type="entry name" value="PDZ"/>
    <property type="match status" value="3"/>
</dbReference>
<evidence type="ECO:0000256" key="3">
    <source>
        <dbReference type="ARBA" id="ARBA00004496"/>
    </source>
</evidence>
<evidence type="ECO:0000256" key="5">
    <source>
        <dbReference type="ARBA" id="ARBA00022475"/>
    </source>
</evidence>
<feature type="region of interest" description="Disordered" evidence="15">
    <location>
        <begin position="1516"/>
        <end position="1607"/>
    </location>
</feature>
<dbReference type="FunFam" id="2.30.42.10:FF:000074">
    <property type="entry name" value="protein scribble homolog isoform X2"/>
    <property type="match status" value="1"/>
</dbReference>
<dbReference type="GO" id="GO:0043113">
    <property type="term" value="P:receptor clustering"/>
    <property type="evidence" value="ECO:0007669"/>
    <property type="project" value="TreeGrafter"/>
</dbReference>
<feature type="compositionally biased region" description="Basic and acidic residues" evidence="15">
    <location>
        <begin position="1532"/>
        <end position="1551"/>
    </location>
</feature>
<dbReference type="FunFam" id="2.30.42.10:FF:000041">
    <property type="entry name" value="protein scribble homolog isoform X1"/>
    <property type="match status" value="1"/>
</dbReference>
<dbReference type="FunFam" id="3.80.10.10:FF:000064">
    <property type="entry name" value="Scribbled planar cell polarity protein"/>
    <property type="match status" value="1"/>
</dbReference>
<dbReference type="GO" id="GO:0014069">
    <property type="term" value="C:postsynaptic density"/>
    <property type="evidence" value="ECO:0007669"/>
    <property type="project" value="TreeGrafter"/>
</dbReference>
<evidence type="ECO:0000256" key="4">
    <source>
        <dbReference type="ARBA" id="ARBA00022473"/>
    </source>
</evidence>
<dbReference type="SUPFAM" id="SSF52058">
    <property type="entry name" value="L domain-like"/>
    <property type="match status" value="1"/>
</dbReference>
<evidence type="ECO:0000256" key="7">
    <source>
        <dbReference type="ARBA" id="ARBA00022553"/>
    </source>
</evidence>
<keyword evidence="5" id="KW-1003">Cell membrane</keyword>
<reference evidence="17 18" key="1">
    <citation type="submission" date="2019-01" db="EMBL/GenBank/DDBJ databases">
        <title>Draft Genome and Complete Hox-Cluster Characterization of the Sterlet Sturgeon (Acipenser ruthenus).</title>
        <authorList>
            <person name="Wei Q."/>
        </authorList>
    </citation>
    <scope>NUCLEOTIDE SEQUENCE [LARGE SCALE GENOMIC DNA]</scope>
    <source>
        <strain evidence="17">WHYD16114868_AA</strain>
        <tissue evidence="17">Blood</tissue>
    </source>
</reference>
<dbReference type="GO" id="GO:0019901">
    <property type="term" value="F:protein kinase binding"/>
    <property type="evidence" value="ECO:0007669"/>
    <property type="project" value="TreeGrafter"/>
</dbReference>
<dbReference type="InterPro" id="IPR001611">
    <property type="entry name" value="Leu-rich_rpt"/>
</dbReference>
<dbReference type="GO" id="GO:0005737">
    <property type="term" value="C:cytoplasm"/>
    <property type="evidence" value="ECO:0007669"/>
    <property type="project" value="UniProtKB-SubCell"/>
</dbReference>
<feature type="domain" description="PDZ" evidence="16">
    <location>
        <begin position="965"/>
        <end position="1054"/>
    </location>
</feature>
<dbReference type="Pfam" id="PF13855">
    <property type="entry name" value="LRR_8"/>
    <property type="match status" value="2"/>
</dbReference>
<feature type="compositionally biased region" description="Acidic residues" evidence="15">
    <location>
        <begin position="660"/>
        <end position="676"/>
    </location>
</feature>
<keyword evidence="12 14" id="KW-0175">Coiled coil</keyword>
<feature type="coiled-coil region" evidence="14">
    <location>
        <begin position="1214"/>
        <end position="1241"/>
    </location>
</feature>
<feature type="compositionally biased region" description="Basic and acidic residues" evidence="15">
    <location>
        <begin position="1593"/>
        <end position="1607"/>
    </location>
</feature>
<dbReference type="FunFam" id="3.80.10.10:FF:000202">
    <property type="entry name" value="protein scribble homolog isoform X2"/>
    <property type="match status" value="1"/>
</dbReference>
<dbReference type="PROSITE" id="PS50106">
    <property type="entry name" value="PDZ"/>
    <property type="match status" value="3"/>
</dbReference>
<comment type="caution">
    <text evidence="17">The sequence shown here is derived from an EMBL/GenBank/DDBJ whole genome shotgun (WGS) entry which is preliminary data.</text>
</comment>
<dbReference type="PROSITE" id="PS51450">
    <property type="entry name" value="LRR"/>
    <property type="match status" value="3"/>
</dbReference>
<dbReference type="Gene3D" id="3.80.10.10">
    <property type="entry name" value="Ribonuclease Inhibitor"/>
    <property type="match status" value="2"/>
</dbReference>
<evidence type="ECO:0000256" key="13">
    <source>
        <dbReference type="ARBA" id="ARBA00023136"/>
    </source>
</evidence>
<dbReference type="GO" id="GO:0045211">
    <property type="term" value="C:postsynaptic membrane"/>
    <property type="evidence" value="ECO:0007669"/>
    <property type="project" value="TreeGrafter"/>
</dbReference>
<dbReference type="GO" id="GO:0016323">
    <property type="term" value="C:basolateral plasma membrane"/>
    <property type="evidence" value="ECO:0007669"/>
    <property type="project" value="TreeGrafter"/>
</dbReference>
<accession>A0A444U288</accession>
<dbReference type="InterPro" id="IPR050614">
    <property type="entry name" value="Synaptic_Scaffolding_LAP-MAGUK"/>
</dbReference>
<dbReference type="CDD" id="cd06704">
    <property type="entry name" value="PDZ1_Scribble-like"/>
    <property type="match status" value="1"/>
</dbReference>
<dbReference type="SMART" id="SM00369">
    <property type="entry name" value="LRR_TYP"/>
    <property type="match status" value="11"/>
</dbReference>
<dbReference type="PANTHER" id="PTHR23119">
    <property type="entry name" value="DISCS LARGE"/>
    <property type="match status" value="1"/>
</dbReference>
<dbReference type="InterPro" id="IPR001478">
    <property type="entry name" value="PDZ"/>
</dbReference>
<proteinExistence type="predicted"/>
<keyword evidence="9" id="KW-0677">Repeat</keyword>
<evidence type="ECO:0000256" key="11">
    <source>
        <dbReference type="ARBA" id="ARBA00022949"/>
    </source>
</evidence>
<evidence type="ECO:0000259" key="16">
    <source>
        <dbReference type="PROSITE" id="PS50106"/>
    </source>
</evidence>
<dbReference type="SUPFAM" id="SSF52075">
    <property type="entry name" value="Outer arm dynein light chain 1"/>
    <property type="match status" value="1"/>
</dbReference>
<feature type="compositionally biased region" description="Polar residues" evidence="15">
    <location>
        <begin position="1276"/>
        <end position="1292"/>
    </location>
</feature>
<dbReference type="SMART" id="SM00228">
    <property type="entry name" value="PDZ"/>
    <property type="match status" value="4"/>
</dbReference>
<dbReference type="SMART" id="SM00364">
    <property type="entry name" value="LRR_BAC"/>
    <property type="match status" value="8"/>
</dbReference>
<dbReference type="GO" id="GO:0098968">
    <property type="term" value="P:neurotransmitter receptor transport postsynaptic membrane to endosome"/>
    <property type="evidence" value="ECO:0007669"/>
    <property type="project" value="TreeGrafter"/>
</dbReference>
<dbReference type="GO" id="GO:0098609">
    <property type="term" value="P:cell-cell adhesion"/>
    <property type="evidence" value="ECO:0007669"/>
    <property type="project" value="TreeGrafter"/>
</dbReference>
<keyword evidence="11" id="KW-0965">Cell junction</keyword>
<evidence type="ECO:0000313" key="18">
    <source>
        <dbReference type="Proteomes" id="UP000289886"/>
    </source>
</evidence>
<feature type="compositionally biased region" description="Basic and acidic residues" evidence="15">
    <location>
        <begin position="1574"/>
        <end position="1585"/>
    </location>
</feature>
<dbReference type="SUPFAM" id="SSF50156">
    <property type="entry name" value="PDZ domain-like"/>
    <property type="match status" value="4"/>
</dbReference>
<dbReference type="FunFam" id="2.30.42.10:FF:000064">
    <property type="entry name" value="protein lap4 isoform X1"/>
    <property type="match status" value="1"/>
</dbReference>
<evidence type="ECO:0000256" key="12">
    <source>
        <dbReference type="ARBA" id="ARBA00023054"/>
    </source>
</evidence>
<evidence type="ECO:0000313" key="17">
    <source>
        <dbReference type="EMBL" id="RXM29255.1"/>
    </source>
</evidence>
<feature type="compositionally biased region" description="Basic and acidic residues" evidence="15">
    <location>
        <begin position="815"/>
        <end position="827"/>
    </location>
</feature>
<dbReference type="GO" id="GO:0030154">
    <property type="term" value="P:cell differentiation"/>
    <property type="evidence" value="ECO:0007669"/>
    <property type="project" value="UniProtKB-KW"/>
</dbReference>
<keyword evidence="6" id="KW-0963">Cytoplasm</keyword>
<keyword evidence="4" id="KW-0217">Developmental protein</keyword>
<evidence type="ECO:0000256" key="15">
    <source>
        <dbReference type="SAM" id="MobiDB-lite"/>
    </source>
</evidence>
<evidence type="ECO:0000256" key="6">
    <source>
        <dbReference type="ARBA" id="ARBA00022490"/>
    </source>
</evidence>
<dbReference type="InterPro" id="IPR036034">
    <property type="entry name" value="PDZ_sf"/>
</dbReference>
<feature type="region of interest" description="Disordered" evidence="15">
    <location>
        <begin position="811"/>
        <end position="840"/>
    </location>
</feature>
<feature type="region of interest" description="Disordered" evidence="15">
    <location>
        <begin position="1265"/>
        <end position="1329"/>
    </location>
</feature>
<feature type="compositionally biased region" description="Acidic residues" evidence="15">
    <location>
        <begin position="586"/>
        <end position="598"/>
    </location>
</feature>
<feature type="region of interest" description="Disordered" evidence="15">
    <location>
        <begin position="912"/>
        <end position="954"/>
    </location>
</feature>